<dbReference type="SUPFAM" id="SSF69118">
    <property type="entry name" value="AhpD-like"/>
    <property type="match status" value="1"/>
</dbReference>
<sequence>MRPDILNRGYRPWIKAMFALFRAFSGHPLPDVARLTFYRPDFYGTTAKRFTHAALRGPSPWSVADRELIAAYVSHLNACAFCVGAHTAIAERAYGDDTKVRAVLTDLESAPIEEGLRATLRMLDTLMRTETVGVEDMRKLLSAGVSRPQIEDALAVCAALDTANRLADSFDFDLPSPAGFAAGAGYLLKRGYR</sequence>
<dbReference type="RefSeq" id="WP_040740605.1">
    <property type="nucleotide sequence ID" value="NZ_QJKF01000009.1"/>
</dbReference>
<evidence type="ECO:0000259" key="1">
    <source>
        <dbReference type="Pfam" id="PF02627"/>
    </source>
</evidence>
<dbReference type="GO" id="GO:0051920">
    <property type="term" value="F:peroxiredoxin activity"/>
    <property type="evidence" value="ECO:0007669"/>
    <property type="project" value="InterPro"/>
</dbReference>
<dbReference type="OrthoDB" id="5521565at2"/>
<accession>A0A318K1I5</accession>
<dbReference type="InterPro" id="IPR029032">
    <property type="entry name" value="AhpD-like"/>
</dbReference>
<protein>
    <submittedName>
        <fullName evidence="2">Putative peroxidase-related enzyme</fullName>
    </submittedName>
</protein>
<dbReference type="InterPro" id="IPR004675">
    <property type="entry name" value="AhpD_core"/>
</dbReference>
<gene>
    <name evidence="2" type="ORF">DFR70_109216</name>
</gene>
<keyword evidence="2" id="KW-0560">Oxidoreductase</keyword>
<organism evidence="2 3">
    <name type="scientific">Nocardia tenerifensis</name>
    <dbReference type="NCBI Taxonomy" id="228006"/>
    <lineage>
        <taxon>Bacteria</taxon>
        <taxon>Bacillati</taxon>
        <taxon>Actinomycetota</taxon>
        <taxon>Actinomycetes</taxon>
        <taxon>Mycobacteriales</taxon>
        <taxon>Nocardiaceae</taxon>
        <taxon>Nocardia</taxon>
    </lineage>
</organism>
<dbReference type="NCBIfam" id="TIGR00778">
    <property type="entry name" value="ahpD_dom"/>
    <property type="match status" value="1"/>
</dbReference>
<evidence type="ECO:0000313" key="3">
    <source>
        <dbReference type="Proteomes" id="UP000247569"/>
    </source>
</evidence>
<dbReference type="AlphaFoldDB" id="A0A318K1I5"/>
<feature type="domain" description="Carboxymuconolactone decarboxylase-like" evidence="1">
    <location>
        <begin position="48"/>
        <end position="110"/>
    </location>
</feature>
<comment type="caution">
    <text evidence="2">The sequence shown here is derived from an EMBL/GenBank/DDBJ whole genome shotgun (WGS) entry which is preliminary data.</text>
</comment>
<name>A0A318K1I5_9NOCA</name>
<proteinExistence type="predicted"/>
<evidence type="ECO:0000313" key="2">
    <source>
        <dbReference type="EMBL" id="PXX61025.1"/>
    </source>
</evidence>
<dbReference type="PANTHER" id="PTHR35446:SF2">
    <property type="entry name" value="CARBOXYMUCONOLACTONE DECARBOXYLASE-LIKE DOMAIN-CONTAINING PROTEIN"/>
    <property type="match status" value="1"/>
</dbReference>
<dbReference type="Pfam" id="PF02627">
    <property type="entry name" value="CMD"/>
    <property type="match status" value="1"/>
</dbReference>
<keyword evidence="2" id="KW-0575">Peroxidase</keyword>
<dbReference type="PANTHER" id="PTHR35446">
    <property type="entry name" value="SI:CH211-175M2.5"/>
    <property type="match status" value="1"/>
</dbReference>
<dbReference type="Gene3D" id="1.20.1290.10">
    <property type="entry name" value="AhpD-like"/>
    <property type="match status" value="1"/>
</dbReference>
<dbReference type="EMBL" id="QJKF01000009">
    <property type="protein sequence ID" value="PXX61025.1"/>
    <property type="molecule type" value="Genomic_DNA"/>
</dbReference>
<dbReference type="Proteomes" id="UP000247569">
    <property type="component" value="Unassembled WGS sequence"/>
</dbReference>
<dbReference type="InterPro" id="IPR003779">
    <property type="entry name" value="CMD-like"/>
</dbReference>
<keyword evidence="3" id="KW-1185">Reference proteome</keyword>
<reference evidence="2 3" key="1">
    <citation type="submission" date="2018-05" db="EMBL/GenBank/DDBJ databases">
        <title>Genomic Encyclopedia of Type Strains, Phase IV (KMG-IV): sequencing the most valuable type-strain genomes for metagenomic binning, comparative biology and taxonomic classification.</title>
        <authorList>
            <person name="Goeker M."/>
        </authorList>
    </citation>
    <scope>NUCLEOTIDE SEQUENCE [LARGE SCALE GENOMIC DNA]</scope>
    <source>
        <strain evidence="2 3">DSM 44704</strain>
    </source>
</reference>